<gene>
    <name evidence="1" type="ORF">AVEN_86489_1</name>
</gene>
<organism evidence="1 2">
    <name type="scientific">Araneus ventricosus</name>
    <name type="common">Orbweaver spider</name>
    <name type="synonym">Epeira ventricosa</name>
    <dbReference type="NCBI Taxonomy" id="182803"/>
    <lineage>
        <taxon>Eukaryota</taxon>
        <taxon>Metazoa</taxon>
        <taxon>Ecdysozoa</taxon>
        <taxon>Arthropoda</taxon>
        <taxon>Chelicerata</taxon>
        <taxon>Arachnida</taxon>
        <taxon>Araneae</taxon>
        <taxon>Araneomorphae</taxon>
        <taxon>Entelegynae</taxon>
        <taxon>Araneoidea</taxon>
        <taxon>Araneidae</taxon>
        <taxon>Araneus</taxon>
    </lineage>
</organism>
<keyword evidence="2" id="KW-1185">Reference proteome</keyword>
<dbReference type="EMBL" id="BGPR01038332">
    <property type="protein sequence ID" value="GBO14166.1"/>
    <property type="molecule type" value="Genomic_DNA"/>
</dbReference>
<evidence type="ECO:0000313" key="2">
    <source>
        <dbReference type="Proteomes" id="UP000499080"/>
    </source>
</evidence>
<comment type="caution">
    <text evidence="1">The sequence shown here is derived from an EMBL/GenBank/DDBJ whole genome shotgun (WGS) entry which is preliminary data.</text>
</comment>
<dbReference type="Proteomes" id="UP000499080">
    <property type="component" value="Unassembled WGS sequence"/>
</dbReference>
<name>A0A4Y2UR45_ARAVE</name>
<protein>
    <submittedName>
        <fullName evidence="1">Uncharacterized protein</fullName>
    </submittedName>
</protein>
<evidence type="ECO:0000313" key="1">
    <source>
        <dbReference type="EMBL" id="GBO14166.1"/>
    </source>
</evidence>
<dbReference type="AlphaFoldDB" id="A0A4Y2UR45"/>
<sequence>MNHGYCLTYHSDSVEPNAEGLFLVYSFILKLHLSQTRNRTEISIRIFLSHLSSIHAKVLFSGKEVKLGGVITFVLEIESPRRRRGGAIRFRFHTPGVSGTCRPVTGTDIRRARLSSVEYL</sequence>
<reference evidence="1 2" key="1">
    <citation type="journal article" date="2019" name="Sci. Rep.">
        <title>Orb-weaving spider Araneus ventricosus genome elucidates the spidroin gene catalogue.</title>
        <authorList>
            <person name="Kono N."/>
            <person name="Nakamura H."/>
            <person name="Ohtoshi R."/>
            <person name="Moran D.A.P."/>
            <person name="Shinohara A."/>
            <person name="Yoshida Y."/>
            <person name="Fujiwara M."/>
            <person name="Mori M."/>
            <person name="Tomita M."/>
            <person name="Arakawa K."/>
        </authorList>
    </citation>
    <scope>NUCLEOTIDE SEQUENCE [LARGE SCALE GENOMIC DNA]</scope>
</reference>
<accession>A0A4Y2UR45</accession>
<proteinExistence type="predicted"/>